<proteinExistence type="predicted"/>
<dbReference type="InterPro" id="IPR011042">
    <property type="entry name" value="6-blade_b-propeller_TolB-like"/>
</dbReference>
<sequence length="380" mass="39612">MEDMRRTAVRTAVPVVAVSLGLAACTPGEGETPDEGATVATTQPAAETPESAIPEEPVVLATGLDVPWSLQRLDEDRTLVSLRDEARIVMLDAEGQQHEVAEVPDAVPGGEGGLLGLAADAEHSTLVAYLTAAEDNRVLVFPMDAHGSGAPRLGEPETIVEGIPKSTTHNGGRIAFGPDGLLYIGTGDAGTPEASQDPESLAGKILRVNPDGSAPEDNPFPDSPVYSLGHRNVQGLDWDAEDRLWASEFGAATWDELNLIEPGGNYGWPQTEGAGGGTEFIDPVHQWATAEASPSGIAVVGDRVLVASLRGERLWSVPVDADAETSEGEDGAEALITGEYGRIRDVVAGPEGSAWLLTGNTDGRGDPGADDDRLIQLPLG</sequence>
<feature type="domain" description="Glucose/Sorbosone dehydrogenase" evidence="2">
    <location>
        <begin position="64"/>
        <end position="364"/>
    </location>
</feature>
<protein>
    <submittedName>
        <fullName evidence="3">Oxidoreductase</fullName>
    </submittedName>
</protein>
<evidence type="ECO:0000256" key="1">
    <source>
        <dbReference type="SAM" id="MobiDB-lite"/>
    </source>
</evidence>
<gene>
    <name evidence="3" type="ORF">GCM10011333_29020</name>
</gene>
<dbReference type="PROSITE" id="PS51257">
    <property type="entry name" value="PROKAR_LIPOPROTEIN"/>
    <property type="match status" value="1"/>
</dbReference>
<accession>A0A8J2U0C3</accession>
<dbReference type="Gene3D" id="2.120.10.30">
    <property type="entry name" value="TolB, C-terminal domain"/>
    <property type="match status" value="1"/>
</dbReference>
<dbReference type="Proteomes" id="UP000616114">
    <property type="component" value="Unassembled WGS sequence"/>
</dbReference>
<dbReference type="InterPro" id="IPR012938">
    <property type="entry name" value="Glc/Sorbosone_DH"/>
</dbReference>
<reference evidence="3" key="1">
    <citation type="journal article" date="2014" name="Int. J. Syst. Evol. Microbiol.">
        <title>Complete genome sequence of Corynebacterium casei LMG S-19264T (=DSM 44701T), isolated from a smear-ripened cheese.</title>
        <authorList>
            <consortium name="US DOE Joint Genome Institute (JGI-PGF)"/>
            <person name="Walter F."/>
            <person name="Albersmeier A."/>
            <person name="Kalinowski J."/>
            <person name="Ruckert C."/>
        </authorList>
    </citation>
    <scope>NUCLEOTIDE SEQUENCE</scope>
    <source>
        <strain evidence="3">CGMCC 1.12785</strain>
    </source>
</reference>
<dbReference type="EMBL" id="BMFY01000014">
    <property type="protein sequence ID" value="GGA24139.1"/>
    <property type="molecule type" value="Genomic_DNA"/>
</dbReference>
<evidence type="ECO:0000313" key="4">
    <source>
        <dbReference type="Proteomes" id="UP000616114"/>
    </source>
</evidence>
<organism evidence="3 4">
    <name type="scientific">Sediminivirga luteola</name>
    <dbReference type="NCBI Taxonomy" id="1774748"/>
    <lineage>
        <taxon>Bacteria</taxon>
        <taxon>Bacillati</taxon>
        <taxon>Actinomycetota</taxon>
        <taxon>Actinomycetes</taxon>
        <taxon>Micrococcales</taxon>
        <taxon>Brevibacteriaceae</taxon>
        <taxon>Sediminivirga</taxon>
    </lineage>
</organism>
<dbReference type="AlphaFoldDB" id="A0A8J2U0C3"/>
<dbReference type="InterPro" id="IPR011041">
    <property type="entry name" value="Quinoprot_gluc/sorb_DH_b-prop"/>
</dbReference>
<keyword evidence="4" id="KW-1185">Reference proteome</keyword>
<dbReference type="Pfam" id="PF07995">
    <property type="entry name" value="GSDH"/>
    <property type="match status" value="1"/>
</dbReference>
<evidence type="ECO:0000259" key="2">
    <source>
        <dbReference type="Pfam" id="PF07995"/>
    </source>
</evidence>
<comment type="caution">
    <text evidence="3">The sequence shown here is derived from an EMBL/GenBank/DDBJ whole genome shotgun (WGS) entry which is preliminary data.</text>
</comment>
<name>A0A8J2U0C3_9MICO</name>
<dbReference type="SUPFAM" id="SSF50952">
    <property type="entry name" value="Soluble quinoprotein glucose dehydrogenase"/>
    <property type="match status" value="1"/>
</dbReference>
<evidence type="ECO:0000313" key="3">
    <source>
        <dbReference type="EMBL" id="GGA24139.1"/>
    </source>
</evidence>
<dbReference type="PANTHER" id="PTHR19328">
    <property type="entry name" value="HEDGEHOG-INTERACTING PROTEIN"/>
    <property type="match status" value="1"/>
</dbReference>
<reference evidence="3" key="2">
    <citation type="submission" date="2020-09" db="EMBL/GenBank/DDBJ databases">
        <authorList>
            <person name="Sun Q."/>
            <person name="Zhou Y."/>
        </authorList>
    </citation>
    <scope>NUCLEOTIDE SEQUENCE</scope>
    <source>
        <strain evidence="3">CGMCC 1.12785</strain>
    </source>
</reference>
<feature type="region of interest" description="Disordered" evidence="1">
    <location>
        <begin position="27"/>
        <end position="52"/>
    </location>
</feature>
<dbReference type="PANTHER" id="PTHR19328:SF13">
    <property type="entry name" value="HIPL1 PROTEIN"/>
    <property type="match status" value="1"/>
</dbReference>